<keyword evidence="2" id="KW-1185">Reference proteome</keyword>
<dbReference type="EMBL" id="CP002281">
    <property type="protein sequence ID" value="ADO82818.1"/>
    <property type="molecule type" value="Genomic_DNA"/>
</dbReference>
<dbReference type="STRING" id="572544.Ilyop_1037"/>
<evidence type="ECO:0000313" key="1">
    <source>
        <dbReference type="EMBL" id="ADO82818.1"/>
    </source>
</evidence>
<evidence type="ECO:0000313" key="2">
    <source>
        <dbReference type="Proteomes" id="UP000006875"/>
    </source>
</evidence>
<reference evidence="1 2" key="1">
    <citation type="journal article" date="2010" name="Stand. Genomic Sci.">
        <title>Complete genome sequence of Ilyobacter polytropus type strain (CuHbu1).</title>
        <authorList>
            <person name="Sikorski J."/>
            <person name="Chertkov O."/>
            <person name="Lapidus A."/>
            <person name="Nolan M."/>
            <person name="Lucas S."/>
            <person name="Del Rio T.G."/>
            <person name="Tice H."/>
            <person name="Cheng J.F."/>
            <person name="Tapia R."/>
            <person name="Han C."/>
            <person name="Goodwin L."/>
            <person name="Pitluck S."/>
            <person name="Liolios K."/>
            <person name="Ivanova N."/>
            <person name="Mavromatis K."/>
            <person name="Mikhailova N."/>
            <person name="Pati A."/>
            <person name="Chen A."/>
            <person name="Palaniappan K."/>
            <person name="Land M."/>
            <person name="Hauser L."/>
            <person name="Chang Y.J."/>
            <person name="Jeffries C.D."/>
            <person name="Brambilla E."/>
            <person name="Yasawong M."/>
            <person name="Rohde M."/>
            <person name="Pukall R."/>
            <person name="Spring S."/>
            <person name="Goker M."/>
            <person name="Woyke T."/>
            <person name="Bristow J."/>
            <person name="Eisen J.A."/>
            <person name="Markowitz V."/>
            <person name="Hugenholtz P."/>
            <person name="Kyrpides N.C."/>
            <person name="Klenk H.P."/>
        </authorList>
    </citation>
    <scope>NUCLEOTIDE SEQUENCE [LARGE SCALE GENOMIC DNA]</scope>
    <source>
        <strain evidence="2">ATCC 51220 / DSM 2926 / LMG 16218 / CuHBu1</strain>
    </source>
</reference>
<organism evidence="1 2">
    <name type="scientific">Ilyobacter polytropus (strain ATCC 51220 / DSM 2926 / LMG 16218 / CuHBu1)</name>
    <dbReference type="NCBI Taxonomy" id="572544"/>
    <lineage>
        <taxon>Bacteria</taxon>
        <taxon>Fusobacteriati</taxon>
        <taxon>Fusobacteriota</taxon>
        <taxon>Fusobacteriia</taxon>
        <taxon>Fusobacteriales</taxon>
        <taxon>Fusobacteriaceae</taxon>
        <taxon>Ilyobacter</taxon>
    </lineage>
</organism>
<dbReference type="RefSeq" id="WP_013387486.1">
    <property type="nucleotide sequence ID" value="NC_014632.1"/>
</dbReference>
<dbReference type="Proteomes" id="UP000006875">
    <property type="component" value="Chromosome"/>
</dbReference>
<dbReference type="AlphaFoldDB" id="E3H7C2"/>
<dbReference type="KEGG" id="ipo:Ilyop_1037"/>
<sequence>MKTFKEHLTNDFNSAFFNEREFAEKVVINDLEMTVVLDNIKEKKPKGEYEYGYTNHIEAEKLIILKYSDYELIGRPSQGERLILNGESFEILDTDSCDGIVDVKVRVFK</sequence>
<gene>
    <name evidence="1" type="ordered locus">Ilyop_1037</name>
</gene>
<proteinExistence type="predicted"/>
<name>E3H7C2_ILYPC</name>
<protein>
    <submittedName>
        <fullName evidence="1">Uncharacterized protein</fullName>
    </submittedName>
</protein>
<accession>E3H7C2</accession>
<dbReference type="HOGENOM" id="CLU_2180295_0_0_0"/>